<dbReference type="Proteomes" id="UP001152797">
    <property type="component" value="Unassembled WGS sequence"/>
</dbReference>
<protein>
    <recommendedName>
        <fullName evidence="5">Type II secretion system protein</fullName>
    </recommendedName>
</protein>
<dbReference type="PROSITE" id="PS00409">
    <property type="entry name" value="PROKAR_NTER_METHYL"/>
    <property type="match status" value="1"/>
</dbReference>
<proteinExistence type="predicted"/>
<dbReference type="AlphaFoldDB" id="A0A9P1BF30"/>
<name>A0A9P1BF30_9DINO</name>
<evidence type="ECO:0000256" key="1">
    <source>
        <dbReference type="SAM" id="Phobius"/>
    </source>
</evidence>
<dbReference type="EMBL" id="CAMXCT010000001">
    <property type="protein sequence ID" value="CAI3972119.1"/>
    <property type="molecule type" value="Genomic_DNA"/>
</dbReference>
<evidence type="ECO:0008006" key="5">
    <source>
        <dbReference type="Google" id="ProtNLM"/>
    </source>
</evidence>
<gene>
    <name evidence="2" type="ORF">C1SCF055_LOCUS709</name>
</gene>
<dbReference type="EMBL" id="CAMXCT020000001">
    <property type="protein sequence ID" value="CAL1125494.1"/>
    <property type="molecule type" value="Genomic_DNA"/>
</dbReference>
<accession>A0A9P1BF30</accession>
<keyword evidence="1" id="KW-1133">Transmembrane helix</keyword>
<keyword evidence="1" id="KW-0812">Transmembrane</keyword>
<comment type="caution">
    <text evidence="2">The sequence shown here is derived from an EMBL/GenBank/DDBJ whole genome shotgun (WGS) entry which is preliminary data.</text>
</comment>
<evidence type="ECO:0000313" key="4">
    <source>
        <dbReference type="Proteomes" id="UP001152797"/>
    </source>
</evidence>
<keyword evidence="1" id="KW-0472">Membrane</keyword>
<feature type="transmembrane region" description="Helical" evidence="1">
    <location>
        <begin position="40"/>
        <end position="61"/>
    </location>
</feature>
<evidence type="ECO:0000313" key="2">
    <source>
        <dbReference type="EMBL" id="CAI3972119.1"/>
    </source>
</evidence>
<sequence length="454" mass="50020">MKMSGCTLIFFQRVSRAEVRASKISQRNLHSGHRSSGFTLVEAILALTISVIAGSAIVLGLSSSLQTTQVAEDETVALGMAKQMMDEIASMRYAEAGEGPYQTTLGPEVGEVSPSGRAQFDDIDDFDGLSNQPPTDYWGIPLGFDDGEGGTRHSELTAPANRFTNWRREVDVYYANPTSFDTPLSGSTTSDYRVVVVRVLRTDLDGSEHELARMQRVFTHAASSGWRYGQGHADATQHARVSLERMMRTVREAYATADHPGCAVLYTEVGSWRFPDTLIVWAPEGEPQNPDGPPLANECVMFCPDPADPSQLVEIRAPSDTQAVPLEELNNPSWQSAIEAYKTAVSNEKVVLTDLLRTSQNDIGTAPRGAIRFERELRPSNSEWTAYQDPMVSLDWDELSWPQDLYGSNCGTRNVWIRVEMQLMPGQESITADPSGQQAVTFFDSASLSYSVEK</sequence>
<keyword evidence="4" id="KW-1185">Reference proteome</keyword>
<dbReference type="EMBL" id="CAMXCT030000001">
    <property type="protein sequence ID" value="CAL4759431.1"/>
    <property type="molecule type" value="Genomic_DNA"/>
</dbReference>
<reference evidence="3" key="2">
    <citation type="submission" date="2024-04" db="EMBL/GenBank/DDBJ databases">
        <authorList>
            <person name="Chen Y."/>
            <person name="Shah S."/>
            <person name="Dougan E. K."/>
            <person name="Thang M."/>
            <person name="Chan C."/>
        </authorList>
    </citation>
    <scope>NUCLEOTIDE SEQUENCE [LARGE SCALE GENOMIC DNA]</scope>
</reference>
<reference evidence="2" key="1">
    <citation type="submission" date="2022-10" db="EMBL/GenBank/DDBJ databases">
        <authorList>
            <person name="Chen Y."/>
            <person name="Dougan E. K."/>
            <person name="Chan C."/>
            <person name="Rhodes N."/>
            <person name="Thang M."/>
        </authorList>
    </citation>
    <scope>NUCLEOTIDE SEQUENCE</scope>
</reference>
<organism evidence="2">
    <name type="scientific">Cladocopium goreaui</name>
    <dbReference type="NCBI Taxonomy" id="2562237"/>
    <lineage>
        <taxon>Eukaryota</taxon>
        <taxon>Sar</taxon>
        <taxon>Alveolata</taxon>
        <taxon>Dinophyceae</taxon>
        <taxon>Suessiales</taxon>
        <taxon>Symbiodiniaceae</taxon>
        <taxon>Cladocopium</taxon>
    </lineage>
</organism>
<dbReference type="InterPro" id="IPR012902">
    <property type="entry name" value="N_methyl_site"/>
</dbReference>
<evidence type="ECO:0000313" key="3">
    <source>
        <dbReference type="EMBL" id="CAL1125494.1"/>
    </source>
</evidence>